<sequence>MTVITIRFTGTLSPDGVGANSPNGNQTFEPGKPVDPFDFEEVLQSLQSGDKIVVIGEPDDDAKKALAGLAEDGHDIEYIA</sequence>
<dbReference type="EMBL" id="JACEZU010000009">
    <property type="protein sequence ID" value="MBA5689159.1"/>
    <property type="molecule type" value="Genomic_DNA"/>
</dbReference>
<dbReference type="RefSeq" id="WP_182155448.1">
    <property type="nucleotide sequence ID" value="NZ_JACEZU010000009.1"/>
</dbReference>
<evidence type="ECO:0000313" key="1">
    <source>
        <dbReference type="EMBL" id="MBA5689159.1"/>
    </source>
</evidence>
<proteinExistence type="predicted"/>
<accession>A0A7W2FCM7</accession>
<name>A0A7W2FCM7_9BURK</name>
<dbReference type="Proteomes" id="UP000573499">
    <property type="component" value="Unassembled WGS sequence"/>
</dbReference>
<dbReference type="AlphaFoldDB" id="A0A7W2FCM7"/>
<gene>
    <name evidence="1" type="ORF">H3H39_19125</name>
</gene>
<comment type="caution">
    <text evidence="1">The sequence shown here is derived from an EMBL/GenBank/DDBJ whole genome shotgun (WGS) entry which is preliminary data.</text>
</comment>
<protein>
    <submittedName>
        <fullName evidence="1">Uncharacterized protein</fullName>
    </submittedName>
</protein>
<evidence type="ECO:0000313" key="2">
    <source>
        <dbReference type="Proteomes" id="UP000573499"/>
    </source>
</evidence>
<keyword evidence="2" id="KW-1185">Reference proteome</keyword>
<reference evidence="1 2" key="1">
    <citation type="submission" date="2020-07" db="EMBL/GenBank/DDBJ databases">
        <title>Novel species isolated from subtropical streams in China.</title>
        <authorList>
            <person name="Lu H."/>
        </authorList>
    </citation>
    <scope>NUCLEOTIDE SEQUENCE [LARGE SCALE GENOMIC DNA]</scope>
    <source>
        <strain evidence="1 2">LX47W</strain>
    </source>
</reference>
<organism evidence="1 2">
    <name type="scientific">Rugamonas apoptosis</name>
    <dbReference type="NCBI Taxonomy" id="2758570"/>
    <lineage>
        <taxon>Bacteria</taxon>
        <taxon>Pseudomonadati</taxon>
        <taxon>Pseudomonadota</taxon>
        <taxon>Betaproteobacteria</taxon>
        <taxon>Burkholderiales</taxon>
        <taxon>Oxalobacteraceae</taxon>
        <taxon>Telluria group</taxon>
        <taxon>Rugamonas</taxon>
    </lineage>
</organism>